<dbReference type="EMBL" id="CP090039">
    <property type="protein sequence ID" value="UPL02149.1"/>
    <property type="molecule type" value="Genomic_DNA"/>
</dbReference>
<protein>
    <submittedName>
        <fullName evidence="1">Uncharacterized protein</fullName>
    </submittedName>
</protein>
<evidence type="ECO:0000313" key="1">
    <source>
        <dbReference type="EMBL" id="UPL02149.1"/>
    </source>
</evidence>
<evidence type="ECO:0000313" key="2">
    <source>
        <dbReference type="Proteomes" id="UP000830768"/>
    </source>
</evidence>
<name>A0ACD3ZM46_FUSSC</name>
<reference evidence="1" key="1">
    <citation type="submission" date="2021-11" db="EMBL/GenBank/DDBJ databases">
        <title>Fusarium solani-melongenae Genome sequencing and assembly.</title>
        <authorList>
            <person name="Xie S."/>
            <person name="Huang L."/>
            <person name="Zhang X."/>
        </authorList>
    </citation>
    <scope>NUCLEOTIDE SEQUENCE</scope>
    <source>
        <strain evidence="1">CRI 24-3</strain>
    </source>
</reference>
<gene>
    <name evidence="1" type="ORF">LCI18_013083</name>
</gene>
<organism evidence="1 2">
    <name type="scientific">Fusarium solani subsp. cucurbitae</name>
    <name type="common">Neocosmosporum cucurbitae</name>
    <dbReference type="NCBI Taxonomy" id="2747967"/>
    <lineage>
        <taxon>Eukaryota</taxon>
        <taxon>Fungi</taxon>
        <taxon>Dikarya</taxon>
        <taxon>Ascomycota</taxon>
        <taxon>Pezizomycotina</taxon>
        <taxon>Sordariomycetes</taxon>
        <taxon>Hypocreomycetidae</taxon>
        <taxon>Hypocreales</taxon>
        <taxon>Nectriaceae</taxon>
        <taxon>Fusarium</taxon>
        <taxon>Fusarium solani species complex</taxon>
    </lineage>
</organism>
<accession>A0ACD3ZM46</accession>
<dbReference type="Proteomes" id="UP000830768">
    <property type="component" value="Chromosome 11"/>
</dbReference>
<proteinExistence type="predicted"/>
<sequence length="115" mass="12820">MHSIDIDALAAQLMQRNVVSQSSTIDISATALVQLCDAVEGALALDESMNFDQDGEARYFGTTSGRLNFSLLMVFTPILLAPCLEPRMPQMHKIFRPESTLHRPQTCMNQHLVTR</sequence>
<keyword evidence="2" id="KW-1185">Reference proteome</keyword>